<dbReference type="PANTHER" id="PTHR33546">
    <property type="entry name" value="LARGE, MULTIFUNCTIONAL SECRETED PROTEIN-RELATED"/>
    <property type="match status" value="1"/>
</dbReference>
<dbReference type="InterPro" id="IPR011042">
    <property type="entry name" value="6-blade_b-propeller_TolB-like"/>
</dbReference>
<gene>
    <name evidence="2" type="ORF">Pla163_37130</name>
</gene>
<keyword evidence="3" id="KW-1185">Reference proteome</keyword>
<protein>
    <submittedName>
        <fullName evidence="2">NHL repeat protein</fullName>
    </submittedName>
</protein>
<dbReference type="PANTHER" id="PTHR33546:SF1">
    <property type="entry name" value="LARGE, MULTIFUNCTIONAL SECRETED PROTEIN"/>
    <property type="match status" value="1"/>
</dbReference>
<dbReference type="EMBL" id="CP036290">
    <property type="protein sequence ID" value="QDU86562.1"/>
    <property type="molecule type" value="Genomic_DNA"/>
</dbReference>
<feature type="signal peptide" evidence="1">
    <location>
        <begin position="1"/>
        <end position="19"/>
    </location>
</feature>
<name>A0A518D507_9BACT</name>
<feature type="chain" id="PRO_5021756217" evidence="1">
    <location>
        <begin position="20"/>
        <end position="483"/>
    </location>
</feature>
<dbReference type="AlphaFoldDB" id="A0A518D507"/>
<evidence type="ECO:0000313" key="3">
    <source>
        <dbReference type="Proteomes" id="UP000319342"/>
    </source>
</evidence>
<evidence type="ECO:0000313" key="2">
    <source>
        <dbReference type="EMBL" id="QDU86562.1"/>
    </source>
</evidence>
<sequence length="483" mass="50555" precursor="true">MRLTLTGALLLSTSGIASAQDFTATSIFEGPTLDCYVTDSGSDTVWRLSDRNLDGDFHDPDEVVAFYDEALGSIALGNNNSVAVARSGVVFISDTSSDLIIALVDLDGDGTAHGPGEHTVFFDGDPSVNLSGIAMESPNAIALDADGRVLVADADNGSGGTDQVLLLEDLNGDGDANDLGEARVYFEPDSFGSVGDVIPNSIDILPDGDLLYLEGGATGIVAKGLYRLSDLNGDGVIDPYSAEFDVYFTPPFLPGNAFMWDFGVAPDGTVYIADSGNDVIWRMRDQNGDGGIDNTAELDMYWVASGSSTIWTVQPTGAGELLVAESQSPDRILVMQDLDGSGSIDQPAETRVVYQDDVSAQDISNPRGLSWRRAPALTAPTRARIGSVVPFGIRGAVGELAVLFGSFAPLSTPISLHEFGLLGLDPSFATVYAVVEVGADGAGRGTLQVPGTPGAVGQVLRLQALVGSIARRSLTARHDMLVR</sequence>
<dbReference type="SUPFAM" id="SSF63829">
    <property type="entry name" value="Calcium-dependent phosphotriesterase"/>
    <property type="match status" value="1"/>
</dbReference>
<accession>A0A518D507</accession>
<evidence type="ECO:0000256" key="1">
    <source>
        <dbReference type="SAM" id="SignalP"/>
    </source>
</evidence>
<dbReference type="Gene3D" id="2.120.10.30">
    <property type="entry name" value="TolB, C-terminal domain"/>
    <property type="match status" value="1"/>
</dbReference>
<dbReference type="Proteomes" id="UP000319342">
    <property type="component" value="Chromosome"/>
</dbReference>
<dbReference type="OrthoDB" id="9770043at2"/>
<reference evidence="2 3" key="1">
    <citation type="submission" date="2019-02" db="EMBL/GenBank/DDBJ databases">
        <title>Deep-cultivation of Planctomycetes and their phenomic and genomic characterization uncovers novel biology.</title>
        <authorList>
            <person name="Wiegand S."/>
            <person name="Jogler M."/>
            <person name="Boedeker C."/>
            <person name="Pinto D."/>
            <person name="Vollmers J."/>
            <person name="Rivas-Marin E."/>
            <person name="Kohn T."/>
            <person name="Peeters S.H."/>
            <person name="Heuer A."/>
            <person name="Rast P."/>
            <person name="Oberbeckmann S."/>
            <person name="Bunk B."/>
            <person name="Jeske O."/>
            <person name="Meyerdierks A."/>
            <person name="Storesund J.E."/>
            <person name="Kallscheuer N."/>
            <person name="Luecker S."/>
            <person name="Lage O.M."/>
            <person name="Pohl T."/>
            <person name="Merkel B.J."/>
            <person name="Hornburger P."/>
            <person name="Mueller R.-W."/>
            <person name="Bruemmer F."/>
            <person name="Labrenz M."/>
            <person name="Spormann A.M."/>
            <person name="Op den Camp H."/>
            <person name="Overmann J."/>
            <person name="Amann R."/>
            <person name="Jetten M.S.M."/>
            <person name="Mascher T."/>
            <person name="Medema M.H."/>
            <person name="Devos D.P."/>
            <person name="Kaster A.-K."/>
            <person name="Ovreas L."/>
            <person name="Rohde M."/>
            <person name="Galperin M.Y."/>
            <person name="Jogler C."/>
        </authorList>
    </citation>
    <scope>NUCLEOTIDE SEQUENCE [LARGE SCALE GENOMIC DNA]</scope>
    <source>
        <strain evidence="2 3">Pla163</strain>
    </source>
</reference>
<organism evidence="2 3">
    <name type="scientific">Rohdeia mirabilis</name>
    <dbReference type="NCBI Taxonomy" id="2528008"/>
    <lineage>
        <taxon>Bacteria</taxon>
        <taxon>Pseudomonadati</taxon>
        <taxon>Planctomycetota</taxon>
        <taxon>Planctomycetia</taxon>
        <taxon>Planctomycetia incertae sedis</taxon>
        <taxon>Rohdeia</taxon>
    </lineage>
</organism>
<keyword evidence="1" id="KW-0732">Signal</keyword>
<proteinExistence type="predicted"/>
<dbReference type="RefSeq" id="WP_145192033.1">
    <property type="nucleotide sequence ID" value="NZ_CP036290.1"/>
</dbReference>